<keyword evidence="1" id="KW-1133">Transmembrane helix</keyword>
<reference evidence="2" key="1">
    <citation type="submission" date="2019-10" db="EMBL/GenBank/DDBJ databases">
        <authorList>
            <consortium name="DOE Joint Genome Institute"/>
            <person name="Kuo A."/>
            <person name="Miyauchi S."/>
            <person name="Kiss E."/>
            <person name="Drula E."/>
            <person name="Kohler A."/>
            <person name="Sanchez-Garcia M."/>
            <person name="Andreopoulos B."/>
            <person name="Barry K.W."/>
            <person name="Bonito G."/>
            <person name="Buee M."/>
            <person name="Carver A."/>
            <person name="Chen C."/>
            <person name="Cichocki N."/>
            <person name="Clum A."/>
            <person name="Culley D."/>
            <person name="Crous P.W."/>
            <person name="Fauchery L."/>
            <person name="Girlanda M."/>
            <person name="Hayes R."/>
            <person name="Keri Z."/>
            <person name="LaButti K."/>
            <person name="Lipzen A."/>
            <person name="Lombard V."/>
            <person name="Magnuson J."/>
            <person name="Maillard F."/>
            <person name="Morin E."/>
            <person name="Murat C."/>
            <person name="Nolan M."/>
            <person name="Ohm R."/>
            <person name="Pangilinan J."/>
            <person name="Pereira M."/>
            <person name="Perotto S."/>
            <person name="Peter M."/>
            <person name="Riley R."/>
            <person name="Sitrit Y."/>
            <person name="Stielow B."/>
            <person name="Szollosi G."/>
            <person name="Zifcakova L."/>
            <person name="Stursova M."/>
            <person name="Spatafora J.W."/>
            <person name="Tedersoo L."/>
            <person name="Vaario L.-M."/>
            <person name="Yamada A."/>
            <person name="Yan M."/>
            <person name="Wang P."/>
            <person name="Xu J."/>
            <person name="Bruns T."/>
            <person name="Baldrian P."/>
            <person name="Vilgalys R."/>
            <person name="Henrissat B."/>
            <person name="Grigoriev I.V."/>
            <person name="Hibbett D."/>
            <person name="Nagy L.G."/>
            <person name="Martin F.M."/>
        </authorList>
    </citation>
    <scope>NUCLEOTIDE SEQUENCE</scope>
    <source>
        <strain evidence="2">BED1</strain>
    </source>
</reference>
<comment type="caution">
    <text evidence="2">The sequence shown here is derived from an EMBL/GenBank/DDBJ whole genome shotgun (WGS) entry which is preliminary data.</text>
</comment>
<name>A0AAD4C9J4_BOLED</name>
<dbReference type="AlphaFoldDB" id="A0AAD4C9J4"/>
<gene>
    <name evidence="2" type="ORF">L210DRAFT_3639318</name>
</gene>
<accession>A0AAD4C9J4</accession>
<protein>
    <recommendedName>
        <fullName evidence="4">Transmembrane protein</fullName>
    </recommendedName>
</protein>
<dbReference type="Proteomes" id="UP001194468">
    <property type="component" value="Unassembled WGS sequence"/>
</dbReference>
<evidence type="ECO:0000313" key="2">
    <source>
        <dbReference type="EMBL" id="KAF8452876.1"/>
    </source>
</evidence>
<keyword evidence="1" id="KW-0472">Membrane</keyword>
<keyword evidence="1" id="KW-0812">Transmembrane</keyword>
<sequence length="624" mass="67641">MDPRSLHALEFTVAIIGQTLLLAAGWGFLGIVFLQNPLIAPDPVSDFVNSKPTVTTWVVTLVATVMSVATTTKHCGIESISLIHLSGGIALTRSSFVIDICHLTPTIATLVVFGLTRLLVSSWTALLTPTLVTWSLDASGWELDLNSSWFESALQLELVKSGIALVRGNSTEIFNLNGVLSGIAAAQYSFGHPGIFSFNGVEYNISTGGVLPAAPRYNGTTEHVSNNNTGLAFAGGHVPTNIYVNFTKGHAPQGQSRTFTLQQQGLTANVTCRRAGDTAGDLNFQSSFNPIPVPLADGTIDYWLWVWNITGNCSEGQPSVQHYVTRSNSSTVPETFSSGFLPFVVCPYPLQQTNLSWEHFTVAMNASGRYGFLPLTLCEINPLITTSLVSYSNGVIDTTVISSRSLDGGSSNLTQFLAAIVNHQSVTTQGLTTNAIGDALYAIYVSASGKNSISAEELIDLLLRELEQYWRGVIEFSGTFLRSAFSAYPREVPAEAQIPVSGHETIVSTGWYRQSAIWGFTILPITAVALMMYAAVVYTLWHVFTTGCQEAFDTFDPSNPIHVMMVSSTRDSNDIKDNLDDSSAGFERGGMARNEELRVQLTDVIPNRKRFRAVTEPDWFAAAI</sequence>
<proteinExistence type="predicted"/>
<feature type="transmembrane region" description="Helical" evidence="1">
    <location>
        <begin position="12"/>
        <end position="34"/>
    </location>
</feature>
<dbReference type="EMBL" id="WHUW01000001">
    <property type="protein sequence ID" value="KAF8452876.1"/>
    <property type="molecule type" value="Genomic_DNA"/>
</dbReference>
<feature type="transmembrane region" description="Helical" evidence="1">
    <location>
        <begin position="516"/>
        <end position="541"/>
    </location>
</feature>
<organism evidence="2 3">
    <name type="scientific">Boletus edulis BED1</name>
    <dbReference type="NCBI Taxonomy" id="1328754"/>
    <lineage>
        <taxon>Eukaryota</taxon>
        <taxon>Fungi</taxon>
        <taxon>Dikarya</taxon>
        <taxon>Basidiomycota</taxon>
        <taxon>Agaricomycotina</taxon>
        <taxon>Agaricomycetes</taxon>
        <taxon>Agaricomycetidae</taxon>
        <taxon>Boletales</taxon>
        <taxon>Boletineae</taxon>
        <taxon>Boletaceae</taxon>
        <taxon>Boletoideae</taxon>
        <taxon>Boletus</taxon>
    </lineage>
</organism>
<reference evidence="2" key="2">
    <citation type="journal article" date="2020" name="Nat. Commun.">
        <title>Large-scale genome sequencing of mycorrhizal fungi provides insights into the early evolution of symbiotic traits.</title>
        <authorList>
            <person name="Miyauchi S."/>
            <person name="Kiss E."/>
            <person name="Kuo A."/>
            <person name="Drula E."/>
            <person name="Kohler A."/>
            <person name="Sanchez-Garcia M."/>
            <person name="Morin E."/>
            <person name="Andreopoulos B."/>
            <person name="Barry K.W."/>
            <person name="Bonito G."/>
            <person name="Buee M."/>
            <person name="Carver A."/>
            <person name="Chen C."/>
            <person name="Cichocki N."/>
            <person name="Clum A."/>
            <person name="Culley D."/>
            <person name="Crous P.W."/>
            <person name="Fauchery L."/>
            <person name="Girlanda M."/>
            <person name="Hayes R.D."/>
            <person name="Keri Z."/>
            <person name="LaButti K."/>
            <person name="Lipzen A."/>
            <person name="Lombard V."/>
            <person name="Magnuson J."/>
            <person name="Maillard F."/>
            <person name="Murat C."/>
            <person name="Nolan M."/>
            <person name="Ohm R.A."/>
            <person name="Pangilinan J."/>
            <person name="Pereira M.F."/>
            <person name="Perotto S."/>
            <person name="Peter M."/>
            <person name="Pfister S."/>
            <person name="Riley R."/>
            <person name="Sitrit Y."/>
            <person name="Stielow J.B."/>
            <person name="Szollosi G."/>
            <person name="Zifcakova L."/>
            <person name="Stursova M."/>
            <person name="Spatafora J.W."/>
            <person name="Tedersoo L."/>
            <person name="Vaario L.M."/>
            <person name="Yamada A."/>
            <person name="Yan M."/>
            <person name="Wang P."/>
            <person name="Xu J."/>
            <person name="Bruns T."/>
            <person name="Baldrian P."/>
            <person name="Vilgalys R."/>
            <person name="Dunand C."/>
            <person name="Henrissat B."/>
            <person name="Grigoriev I.V."/>
            <person name="Hibbett D."/>
            <person name="Nagy L.G."/>
            <person name="Martin F.M."/>
        </authorList>
    </citation>
    <scope>NUCLEOTIDE SEQUENCE</scope>
    <source>
        <strain evidence="2">BED1</strain>
    </source>
</reference>
<keyword evidence="3" id="KW-1185">Reference proteome</keyword>
<evidence type="ECO:0000313" key="3">
    <source>
        <dbReference type="Proteomes" id="UP001194468"/>
    </source>
</evidence>
<evidence type="ECO:0008006" key="4">
    <source>
        <dbReference type="Google" id="ProtNLM"/>
    </source>
</evidence>
<evidence type="ECO:0000256" key="1">
    <source>
        <dbReference type="SAM" id="Phobius"/>
    </source>
</evidence>